<evidence type="ECO:0000256" key="1">
    <source>
        <dbReference type="SAM" id="MobiDB-lite"/>
    </source>
</evidence>
<evidence type="ECO:0000313" key="2">
    <source>
        <dbReference type="EMBL" id="PAV93081.1"/>
    </source>
</evidence>
<accession>A0A2A2M3H3</accession>
<dbReference type="Proteomes" id="UP000218231">
    <property type="component" value="Unassembled WGS sequence"/>
</dbReference>
<dbReference type="EMBL" id="LIAE01005745">
    <property type="protein sequence ID" value="PAV93081.1"/>
    <property type="molecule type" value="Genomic_DNA"/>
</dbReference>
<feature type="region of interest" description="Disordered" evidence="1">
    <location>
        <begin position="199"/>
        <end position="226"/>
    </location>
</feature>
<comment type="caution">
    <text evidence="2">The sequence shown here is derived from an EMBL/GenBank/DDBJ whole genome shotgun (WGS) entry which is preliminary data.</text>
</comment>
<reference evidence="2 3" key="1">
    <citation type="journal article" date="2017" name="Curr. Biol.">
        <title>Genome architecture and evolution of a unichromosomal asexual nematode.</title>
        <authorList>
            <person name="Fradin H."/>
            <person name="Zegar C."/>
            <person name="Gutwein M."/>
            <person name="Lucas J."/>
            <person name="Kovtun M."/>
            <person name="Corcoran D."/>
            <person name="Baugh L.R."/>
            <person name="Kiontke K."/>
            <person name="Gunsalus K."/>
            <person name="Fitch D.H."/>
            <person name="Piano F."/>
        </authorList>
    </citation>
    <scope>NUCLEOTIDE SEQUENCE [LARGE SCALE GENOMIC DNA]</scope>
    <source>
        <strain evidence="2">PF1309</strain>
    </source>
</reference>
<name>A0A2A2M3H3_9BILA</name>
<dbReference type="AlphaFoldDB" id="A0A2A2M3H3"/>
<gene>
    <name evidence="2" type="ORF">WR25_06416</name>
</gene>
<proteinExistence type="predicted"/>
<protein>
    <submittedName>
        <fullName evidence="2">Uncharacterized protein</fullName>
    </submittedName>
</protein>
<keyword evidence="3" id="KW-1185">Reference proteome</keyword>
<sequence length="257" mass="28484">MRFSQPTRATLLSSQLSSLCAGTRAWLNRIERSGSMPAAIIVAAVQVGDEVHRLAALRLDRILHRDPLFHRAKVIAEVEIAGGLDTGHHSFREGALCGHGRTLGLGTEKLADVARLEGAGREHRGGIDECAGADQHRHRRPADQAGAGGVGLEQIVEEVHHRAHRERGGEQARRAALELRVDDELAALDERAIQQRDVDRAGDRGGERRPHMLERHDQREVERQVHAHRDRRVAHRRLGVGAGVIARRQHLHEDVGR</sequence>
<organism evidence="2 3">
    <name type="scientific">Diploscapter pachys</name>
    <dbReference type="NCBI Taxonomy" id="2018661"/>
    <lineage>
        <taxon>Eukaryota</taxon>
        <taxon>Metazoa</taxon>
        <taxon>Ecdysozoa</taxon>
        <taxon>Nematoda</taxon>
        <taxon>Chromadorea</taxon>
        <taxon>Rhabditida</taxon>
        <taxon>Rhabditina</taxon>
        <taxon>Rhabditomorpha</taxon>
        <taxon>Rhabditoidea</taxon>
        <taxon>Rhabditidae</taxon>
        <taxon>Diploscapter</taxon>
    </lineage>
</organism>
<evidence type="ECO:0000313" key="3">
    <source>
        <dbReference type="Proteomes" id="UP000218231"/>
    </source>
</evidence>